<feature type="transmembrane region" description="Helical" evidence="1">
    <location>
        <begin position="12"/>
        <end position="33"/>
    </location>
</feature>
<dbReference type="AlphaFoldDB" id="A0A1Y0D5X9"/>
<dbReference type="RefSeq" id="WP_087036929.1">
    <property type="nucleotide sequence ID" value="NZ_CP021377.1"/>
</dbReference>
<name>A0A1Y0D5X9_9GAMM</name>
<organism evidence="2 3">
    <name type="scientific">Oceanisphaera profunda</name>
    <dbReference type="NCBI Taxonomy" id="1416627"/>
    <lineage>
        <taxon>Bacteria</taxon>
        <taxon>Pseudomonadati</taxon>
        <taxon>Pseudomonadota</taxon>
        <taxon>Gammaproteobacteria</taxon>
        <taxon>Aeromonadales</taxon>
        <taxon>Aeromonadaceae</taxon>
        <taxon>Oceanisphaera</taxon>
    </lineage>
</organism>
<evidence type="ECO:0008006" key="4">
    <source>
        <dbReference type="Google" id="ProtNLM"/>
    </source>
</evidence>
<keyword evidence="1" id="KW-1133">Transmembrane helix</keyword>
<dbReference type="InterPro" id="IPR009883">
    <property type="entry name" value="YgfX"/>
</dbReference>
<dbReference type="OrthoDB" id="5600241at2"/>
<accession>A0A1Y0D5X9</accession>
<evidence type="ECO:0000313" key="3">
    <source>
        <dbReference type="Proteomes" id="UP000243937"/>
    </source>
</evidence>
<feature type="transmembrane region" description="Helical" evidence="1">
    <location>
        <begin position="39"/>
        <end position="56"/>
    </location>
</feature>
<keyword evidence="3" id="KW-1185">Reference proteome</keyword>
<dbReference type="EMBL" id="CP021377">
    <property type="protein sequence ID" value="ART82939.1"/>
    <property type="molecule type" value="Genomic_DNA"/>
</dbReference>
<dbReference type="Pfam" id="PF07254">
    <property type="entry name" value="Cpta_toxin"/>
    <property type="match status" value="1"/>
</dbReference>
<sequence length="132" mass="15315">MNVTRFEISAKPSLYHLYYLLAAASLWWLPASFLLRADILPWFTTVWLLVCGLLYYRSRAYALTGEYNQGVISLNECSGRLSHHSRVGPGFLVLMLDEQRLPAFWLFQDALPEPVYRRLTQLILQAEPPRKL</sequence>
<dbReference type="Proteomes" id="UP000243937">
    <property type="component" value="Chromosome"/>
</dbReference>
<gene>
    <name evidence="2" type="ORF">CBP31_10140</name>
</gene>
<protein>
    <recommendedName>
        <fullName evidence="4">Toxin CptA</fullName>
    </recommendedName>
</protein>
<proteinExistence type="predicted"/>
<evidence type="ECO:0000313" key="2">
    <source>
        <dbReference type="EMBL" id="ART82939.1"/>
    </source>
</evidence>
<keyword evidence="1" id="KW-0812">Transmembrane</keyword>
<reference evidence="2 3" key="1">
    <citation type="journal article" date="2014" name="Int. J. Syst. Evol. Microbiol.">
        <title>Oceanisphaera profunda sp. nov., a marine bacterium isolated from deep-sea sediment, and emended description of the genus Oceanisphaera.</title>
        <authorList>
            <person name="Xu Z."/>
            <person name="Zhang X.Y."/>
            <person name="Su H.N."/>
            <person name="Yu Z.C."/>
            <person name="Liu C."/>
            <person name="Li H."/>
            <person name="Chen X.L."/>
            <person name="Song X.Y."/>
            <person name="Xie B.B."/>
            <person name="Qin Q.L."/>
            <person name="Zhou B.C."/>
            <person name="Shi M."/>
            <person name="Huang Y."/>
            <person name="Zhang Y.Z."/>
        </authorList>
    </citation>
    <scope>NUCLEOTIDE SEQUENCE [LARGE SCALE GENOMIC DNA]</scope>
    <source>
        <strain evidence="2 3">SM1222</strain>
    </source>
</reference>
<dbReference type="KEGG" id="opf:CBP31_10140"/>
<evidence type="ECO:0000256" key="1">
    <source>
        <dbReference type="SAM" id="Phobius"/>
    </source>
</evidence>
<keyword evidence="1" id="KW-0472">Membrane</keyword>